<reference evidence="3 4" key="1">
    <citation type="submission" date="2024-02" db="EMBL/GenBank/DDBJ databases">
        <title>Expansion and revision of Xanthobacter and proposal of Roseixanthobacter gen. nov.</title>
        <authorList>
            <person name="Soltysiak M.P.M."/>
            <person name="Jalihal A."/>
            <person name="Ory A."/>
            <person name="Chrisophersen C."/>
            <person name="Lee A.D."/>
            <person name="Boulton J."/>
            <person name="Springer M."/>
        </authorList>
    </citation>
    <scope>NUCLEOTIDE SEQUENCE [LARGE SCALE GENOMIC DNA]</scope>
    <source>
        <strain evidence="3 4">CB5</strain>
    </source>
</reference>
<gene>
    <name evidence="3" type="ORF">V5F30_05555</name>
</gene>
<evidence type="ECO:0000313" key="4">
    <source>
        <dbReference type="Proteomes" id="UP001604043"/>
    </source>
</evidence>
<dbReference type="PANTHER" id="PTHR32309">
    <property type="entry name" value="TYROSINE-PROTEIN KINASE"/>
    <property type="match status" value="1"/>
</dbReference>
<keyword evidence="2" id="KW-0812">Transmembrane</keyword>
<feature type="coiled-coil region" evidence="1">
    <location>
        <begin position="230"/>
        <end position="260"/>
    </location>
</feature>
<sequence length="426" mass="47939">MSQPVSPTQNLSVRDELTESLVKRNARVREELRQRAREARRRQPVVRRADAGFWGIEALAAIPQRLPLWPSFIVLVLVPTLLASIYFVFIASRQYVSEARFAVRTSEHSGLEGIGGLSALQGLAEVQDSLIISNFVKSLAMVEALDEKVGLRQLLSKPDIDWFSRFNPSRPVERLERAWRAQMDTSIEGTSGIITVRVWAFSPEDTLRITRAIVSLSEDMVNKLGERTRKDAIAQNQAELERAQERLRKARAAMRDLRNEVGVIDPVRTNEGVDKLISELESDLTLVDQQIGTARRTLSPDAPQFTLLDARRQAIKDNITTLKARLTTRTGAAGDTLSAVMTRYDTLELERQIAERQYTTAAEALEQARVNAERRGMYLAAFVNPVLAQEADYPNRFWMPVAAAALFCVIWLVILAGFELARQLRS</sequence>
<dbReference type="PANTHER" id="PTHR32309:SF13">
    <property type="entry name" value="FERRIC ENTEROBACTIN TRANSPORT PROTEIN FEPE"/>
    <property type="match status" value="1"/>
</dbReference>
<protein>
    <recommendedName>
        <fullName evidence="5">Capsule biosynthesis protein</fullName>
    </recommendedName>
</protein>
<comment type="caution">
    <text evidence="3">The sequence shown here is derived from an EMBL/GenBank/DDBJ whole genome shotgun (WGS) entry which is preliminary data.</text>
</comment>
<evidence type="ECO:0000256" key="2">
    <source>
        <dbReference type="SAM" id="Phobius"/>
    </source>
</evidence>
<dbReference type="EMBL" id="JBAFUR010000001">
    <property type="protein sequence ID" value="MFG1251657.1"/>
    <property type="molecule type" value="Genomic_DNA"/>
</dbReference>
<organism evidence="3 4">
    <name type="scientific">Xanthobacter aminoxidans</name>
    <dbReference type="NCBI Taxonomy" id="186280"/>
    <lineage>
        <taxon>Bacteria</taxon>
        <taxon>Pseudomonadati</taxon>
        <taxon>Pseudomonadota</taxon>
        <taxon>Alphaproteobacteria</taxon>
        <taxon>Hyphomicrobiales</taxon>
        <taxon>Xanthobacteraceae</taxon>
        <taxon>Xanthobacter</taxon>
    </lineage>
</organism>
<feature type="transmembrane region" description="Helical" evidence="2">
    <location>
        <begin position="72"/>
        <end position="91"/>
    </location>
</feature>
<keyword evidence="1" id="KW-0175">Coiled coil</keyword>
<feature type="transmembrane region" description="Helical" evidence="2">
    <location>
        <begin position="397"/>
        <end position="418"/>
    </location>
</feature>
<proteinExistence type="predicted"/>
<evidence type="ECO:0000313" key="3">
    <source>
        <dbReference type="EMBL" id="MFG1251657.1"/>
    </source>
</evidence>
<dbReference type="InterPro" id="IPR050445">
    <property type="entry name" value="Bact_polysacc_biosynth/exp"/>
</dbReference>
<evidence type="ECO:0008006" key="5">
    <source>
        <dbReference type="Google" id="ProtNLM"/>
    </source>
</evidence>
<evidence type="ECO:0000256" key="1">
    <source>
        <dbReference type="SAM" id="Coils"/>
    </source>
</evidence>
<keyword evidence="4" id="KW-1185">Reference proteome</keyword>
<keyword evidence="2" id="KW-1133">Transmembrane helix</keyword>
<keyword evidence="2" id="KW-0472">Membrane</keyword>
<dbReference type="RefSeq" id="WP_156026390.1">
    <property type="nucleotide sequence ID" value="NZ_JBAFUR010000001.1"/>
</dbReference>
<accession>A0ABW6ZEB2</accession>
<dbReference type="Proteomes" id="UP001604043">
    <property type="component" value="Unassembled WGS sequence"/>
</dbReference>
<feature type="coiled-coil region" evidence="1">
    <location>
        <begin position="337"/>
        <end position="375"/>
    </location>
</feature>
<name>A0ABW6ZEB2_9HYPH</name>